<name>A0AAX6R089_HETGA</name>
<sequence length="75" mass="7965">MHFWWGAEAGSDAGPLRAQRQAAAGAGLLQAASGERHALLLLTNHTVHACGDNSRGQLGRRGVLHRERPDTLGSK</sequence>
<evidence type="ECO:0000256" key="1">
    <source>
        <dbReference type="SAM" id="MobiDB-lite"/>
    </source>
</evidence>
<dbReference type="AlphaFoldDB" id="A0AAX6R089"/>
<evidence type="ECO:0000313" key="3">
    <source>
        <dbReference type="RefSeq" id="XP_012928803.1"/>
    </source>
</evidence>
<proteinExistence type="predicted"/>
<reference evidence="3" key="1">
    <citation type="submission" date="2025-08" db="UniProtKB">
        <authorList>
            <consortium name="RefSeq"/>
        </authorList>
    </citation>
    <scope>IDENTIFICATION</scope>
</reference>
<feature type="compositionally biased region" description="Basic and acidic residues" evidence="1">
    <location>
        <begin position="64"/>
        <end position="75"/>
    </location>
</feature>
<dbReference type="RefSeq" id="XP_012928803.1">
    <property type="nucleotide sequence ID" value="XM_013073349.2"/>
</dbReference>
<protein>
    <submittedName>
        <fullName evidence="3">Probable E3 ubiquitin-protein ligase HERC6</fullName>
    </submittedName>
</protein>
<dbReference type="InterPro" id="IPR009091">
    <property type="entry name" value="RCC1/BLIP-II"/>
</dbReference>
<dbReference type="KEGG" id="hgl:101725014"/>
<dbReference type="GeneID" id="101725014"/>
<keyword evidence="2" id="KW-1185">Reference proteome</keyword>
<accession>A0AAX6R089</accession>
<dbReference type="Pfam" id="PF13540">
    <property type="entry name" value="RCC1_2"/>
    <property type="match status" value="1"/>
</dbReference>
<feature type="region of interest" description="Disordered" evidence="1">
    <location>
        <begin position="51"/>
        <end position="75"/>
    </location>
</feature>
<dbReference type="InterPro" id="IPR000408">
    <property type="entry name" value="Reg_chr_condens"/>
</dbReference>
<dbReference type="PROSITE" id="PS00626">
    <property type="entry name" value="RCC1_2"/>
    <property type="match status" value="1"/>
</dbReference>
<organism evidence="2 3">
    <name type="scientific">Heterocephalus glaber</name>
    <name type="common">Naked mole rat</name>
    <dbReference type="NCBI Taxonomy" id="10181"/>
    <lineage>
        <taxon>Eukaryota</taxon>
        <taxon>Metazoa</taxon>
        <taxon>Chordata</taxon>
        <taxon>Craniata</taxon>
        <taxon>Vertebrata</taxon>
        <taxon>Euteleostomi</taxon>
        <taxon>Mammalia</taxon>
        <taxon>Eutheria</taxon>
        <taxon>Euarchontoglires</taxon>
        <taxon>Glires</taxon>
        <taxon>Rodentia</taxon>
        <taxon>Hystricomorpha</taxon>
        <taxon>Bathyergidae</taxon>
        <taxon>Heterocephalus</taxon>
    </lineage>
</organism>
<dbReference type="SUPFAM" id="SSF50985">
    <property type="entry name" value="RCC1/BLIP-II"/>
    <property type="match status" value="1"/>
</dbReference>
<gene>
    <name evidence="3" type="primary">LOC101725014</name>
</gene>
<dbReference type="Gene3D" id="2.130.10.30">
    <property type="entry name" value="Regulator of chromosome condensation 1/beta-lactamase-inhibitor protein II"/>
    <property type="match status" value="1"/>
</dbReference>
<evidence type="ECO:0000313" key="2">
    <source>
        <dbReference type="Proteomes" id="UP000694906"/>
    </source>
</evidence>
<dbReference type="Proteomes" id="UP000694906">
    <property type="component" value="Unplaced"/>
</dbReference>